<dbReference type="EMBL" id="VOFY01000024">
    <property type="protein sequence ID" value="KAA8579732.1"/>
    <property type="molecule type" value="Genomic_DNA"/>
</dbReference>
<evidence type="ECO:0000313" key="2">
    <source>
        <dbReference type="Proteomes" id="UP000327493"/>
    </source>
</evidence>
<evidence type="ECO:0000313" key="1">
    <source>
        <dbReference type="EMBL" id="KAA8579732.1"/>
    </source>
</evidence>
<sequence length="57" mass="6403">MLSGNAGALELRYVVHVAIISTPKPQSYSMLILNFFSRRLSWSQVTIPSQPRLSLKV</sequence>
<name>A0A5J5CD66_9PERO</name>
<gene>
    <name evidence="1" type="ORF">FQN60_006825</name>
</gene>
<accession>A0A5J5CD66</accession>
<proteinExistence type="predicted"/>
<protein>
    <submittedName>
        <fullName evidence="1">Uncharacterized protein</fullName>
    </submittedName>
</protein>
<keyword evidence="2" id="KW-1185">Reference proteome</keyword>
<dbReference type="AlphaFoldDB" id="A0A5J5CD66"/>
<feature type="non-terminal residue" evidence="1">
    <location>
        <position position="57"/>
    </location>
</feature>
<organism evidence="1 2">
    <name type="scientific">Etheostoma spectabile</name>
    <name type="common">orangethroat darter</name>
    <dbReference type="NCBI Taxonomy" id="54343"/>
    <lineage>
        <taxon>Eukaryota</taxon>
        <taxon>Metazoa</taxon>
        <taxon>Chordata</taxon>
        <taxon>Craniata</taxon>
        <taxon>Vertebrata</taxon>
        <taxon>Euteleostomi</taxon>
        <taxon>Actinopterygii</taxon>
        <taxon>Neopterygii</taxon>
        <taxon>Teleostei</taxon>
        <taxon>Neoteleostei</taxon>
        <taxon>Acanthomorphata</taxon>
        <taxon>Eupercaria</taxon>
        <taxon>Perciformes</taxon>
        <taxon>Percoidei</taxon>
        <taxon>Percidae</taxon>
        <taxon>Etheostomatinae</taxon>
        <taxon>Etheostoma</taxon>
    </lineage>
</organism>
<reference evidence="1 2" key="1">
    <citation type="submission" date="2019-08" db="EMBL/GenBank/DDBJ databases">
        <title>A chromosome-level genome assembly, high-density linkage maps, and genome scans reveal the genomic architecture of hybrid incompatibilities underlying speciation via character displacement in darters (Percidae: Etheostominae).</title>
        <authorList>
            <person name="Moran R.L."/>
            <person name="Catchen J.M."/>
            <person name="Fuller R.C."/>
        </authorList>
    </citation>
    <scope>NUCLEOTIDE SEQUENCE [LARGE SCALE GENOMIC DNA]</scope>
    <source>
        <strain evidence="1">EspeVRDwgs_2016</strain>
        <tissue evidence="1">Muscle</tissue>
    </source>
</reference>
<dbReference type="Proteomes" id="UP000327493">
    <property type="component" value="Chromosome 24"/>
</dbReference>
<comment type="caution">
    <text evidence="1">The sequence shown here is derived from an EMBL/GenBank/DDBJ whole genome shotgun (WGS) entry which is preliminary data.</text>
</comment>